<name>A0ABN0ZA02_9BACI</name>
<keyword evidence="1" id="KW-1133">Transmembrane helix</keyword>
<dbReference type="EMBL" id="BAAADM010000043">
    <property type="protein sequence ID" value="GAA0440873.1"/>
    <property type="molecule type" value="Genomic_DNA"/>
</dbReference>
<reference evidence="2 3" key="1">
    <citation type="journal article" date="2019" name="Int. J. Syst. Evol. Microbiol.">
        <title>The Global Catalogue of Microorganisms (GCM) 10K type strain sequencing project: providing services to taxonomists for standard genome sequencing and annotation.</title>
        <authorList>
            <consortium name="The Broad Institute Genomics Platform"/>
            <consortium name="The Broad Institute Genome Sequencing Center for Infectious Disease"/>
            <person name="Wu L."/>
            <person name="Ma J."/>
        </authorList>
    </citation>
    <scope>NUCLEOTIDE SEQUENCE [LARGE SCALE GENOMIC DNA]</scope>
    <source>
        <strain evidence="2 3">JCM 12149</strain>
    </source>
</reference>
<organism evidence="2 3">
    <name type="scientific">Lentibacillus halophilus</name>
    <dbReference type="NCBI Taxonomy" id="295065"/>
    <lineage>
        <taxon>Bacteria</taxon>
        <taxon>Bacillati</taxon>
        <taxon>Bacillota</taxon>
        <taxon>Bacilli</taxon>
        <taxon>Bacillales</taxon>
        <taxon>Bacillaceae</taxon>
        <taxon>Lentibacillus</taxon>
    </lineage>
</organism>
<keyword evidence="3" id="KW-1185">Reference proteome</keyword>
<proteinExistence type="predicted"/>
<evidence type="ECO:0000256" key="1">
    <source>
        <dbReference type="SAM" id="Phobius"/>
    </source>
</evidence>
<evidence type="ECO:0000313" key="3">
    <source>
        <dbReference type="Proteomes" id="UP001501459"/>
    </source>
</evidence>
<dbReference type="RefSeq" id="WP_343752461.1">
    <property type="nucleotide sequence ID" value="NZ_BAAADM010000043.1"/>
</dbReference>
<keyword evidence="1" id="KW-0812">Transmembrane</keyword>
<gene>
    <name evidence="2" type="ORF">GCM10008983_17460</name>
</gene>
<evidence type="ECO:0000313" key="2">
    <source>
        <dbReference type="EMBL" id="GAA0440873.1"/>
    </source>
</evidence>
<sequence>MKNTNIGLILFLSGAIIYGAALIAASVYSQTLVGTDGQGWDGRYGVFGTALREMGIIPIVIAIVLGVIGIILIIPGTKWWQKQKKEINKRNREFEAEKNKEMKR</sequence>
<accession>A0ABN0ZA02</accession>
<comment type="caution">
    <text evidence="2">The sequence shown here is derived from an EMBL/GenBank/DDBJ whole genome shotgun (WGS) entry which is preliminary data.</text>
</comment>
<feature type="transmembrane region" description="Helical" evidence="1">
    <location>
        <begin position="53"/>
        <end position="74"/>
    </location>
</feature>
<dbReference type="Proteomes" id="UP001501459">
    <property type="component" value="Unassembled WGS sequence"/>
</dbReference>
<keyword evidence="1" id="KW-0472">Membrane</keyword>
<protein>
    <submittedName>
        <fullName evidence="2">Uncharacterized protein</fullName>
    </submittedName>
</protein>